<feature type="repeat" description="ANK" evidence="7">
    <location>
        <begin position="217"/>
        <end position="249"/>
    </location>
</feature>
<evidence type="ECO:0000256" key="4">
    <source>
        <dbReference type="ARBA" id="ARBA00023043"/>
    </source>
</evidence>
<evidence type="ECO:0000313" key="8">
    <source>
        <dbReference type="EMBL" id="VVC26096.1"/>
    </source>
</evidence>
<dbReference type="GO" id="GO:0003677">
    <property type="term" value="F:DNA binding"/>
    <property type="evidence" value="ECO:0007669"/>
    <property type="project" value="UniProtKB-KW"/>
</dbReference>
<comment type="pathway">
    <text evidence="1">Protein modification; protein ubiquitination.</text>
</comment>
<gene>
    <name evidence="8" type="ORF">CINCED_3A000901</name>
</gene>
<name>A0A5E4MA19_9HEMI</name>
<dbReference type="PANTHER" id="PTHR24173">
    <property type="entry name" value="ANKYRIN REPEAT CONTAINING"/>
    <property type="match status" value="1"/>
</dbReference>
<evidence type="ECO:0000256" key="2">
    <source>
        <dbReference type="ARBA" id="ARBA00022737"/>
    </source>
</evidence>
<evidence type="ECO:0000256" key="1">
    <source>
        <dbReference type="ARBA" id="ARBA00004906"/>
    </source>
</evidence>
<dbReference type="InterPro" id="IPR036770">
    <property type="entry name" value="Ankyrin_rpt-contain_sf"/>
</dbReference>
<evidence type="ECO:0000256" key="3">
    <source>
        <dbReference type="ARBA" id="ARBA00022786"/>
    </source>
</evidence>
<reference evidence="8 9" key="1">
    <citation type="submission" date="2019-08" db="EMBL/GenBank/DDBJ databases">
        <authorList>
            <person name="Alioto T."/>
            <person name="Alioto T."/>
            <person name="Gomez Garrido J."/>
        </authorList>
    </citation>
    <scope>NUCLEOTIDE SEQUENCE [LARGE SCALE GENOMIC DNA]</scope>
</reference>
<dbReference type="OrthoDB" id="4429489at2759"/>
<dbReference type="Pfam" id="PF12796">
    <property type="entry name" value="Ank_2"/>
    <property type="match status" value="2"/>
</dbReference>
<feature type="repeat" description="ANK" evidence="7">
    <location>
        <begin position="250"/>
        <end position="275"/>
    </location>
</feature>
<dbReference type="SMART" id="SM00248">
    <property type="entry name" value="ANK"/>
    <property type="match status" value="9"/>
</dbReference>
<dbReference type="PANTHER" id="PTHR24173:SF78">
    <property type="entry name" value="PROTEIN FEM-1 HOMOLOG B"/>
    <property type="match status" value="1"/>
</dbReference>
<evidence type="ECO:0000256" key="6">
    <source>
        <dbReference type="ARBA" id="ARBA00072197"/>
    </source>
</evidence>
<proteinExistence type="inferred from homology"/>
<dbReference type="PROSITE" id="PS50297">
    <property type="entry name" value="ANK_REP_REGION"/>
    <property type="match status" value="3"/>
</dbReference>
<accession>A0A5E4MA19</accession>
<feature type="repeat" description="ANK" evidence="7">
    <location>
        <begin position="184"/>
        <end position="216"/>
    </location>
</feature>
<dbReference type="GO" id="GO:0005737">
    <property type="term" value="C:cytoplasm"/>
    <property type="evidence" value="ECO:0007669"/>
    <property type="project" value="UniProtKB-SubCell"/>
</dbReference>
<evidence type="ECO:0000313" key="9">
    <source>
        <dbReference type="Proteomes" id="UP000325440"/>
    </source>
</evidence>
<organism evidence="8 9">
    <name type="scientific">Cinara cedri</name>
    <dbReference type="NCBI Taxonomy" id="506608"/>
    <lineage>
        <taxon>Eukaryota</taxon>
        <taxon>Metazoa</taxon>
        <taxon>Ecdysozoa</taxon>
        <taxon>Arthropoda</taxon>
        <taxon>Hexapoda</taxon>
        <taxon>Insecta</taxon>
        <taxon>Pterygota</taxon>
        <taxon>Neoptera</taxon>
        <taxon>Paraneoptera</taxon>
        <taxon>Hemiptera</taxon>
        <taxon>Sternorrhyncha</taxon>
        <taxon>Aphidomorpha</taxon>
        <taxon>Aphidoidea</taxon>
        <taxon>Aphididae</taxon>
        <taxon>Lachninae</taxon>
        <taxon>Cinara</taxon>
    </lineage>
</organism>
<keyword evidence="3" id="KW-0833">Ubl conjugation pathway</keyword>
<dbReference type="EMBL" id="CABPRJ010000025">
    <property type="protein sequence ID" value="VVC26096.1"/>
    <property type="molecule type" value="Genomic_DNA"/>
</dbReference>
<comment type="similarity">
    <text evidence="5">Belongs to the fem-1 family.</text>
</comment>
<dbReference type="Gene3D" id="1.25.40.20">
    <property type="entry name" value="Ankyrin repeat-containing domain"/>
    <property type="match status" value="2"/>
</dbReference>
<dbReference type="InterPro" id="IPR002110">
    <property type="entry name" value="Ankyrin_rpt"/>
</dbReference>
<dbReference type="PROSITE" id="PS50088">
    <property type="entry name" value="ANK_REPEAT"/>
    <property type="match status" value="3"/>
</dbReference>
<dbReference type="AlphaFoldDB" id="A0A5E4MA19"/>
<dbReference type="Proteomes" id="UP000325440">
    <property type="component" value="Unassembled WGS sequence"/>
</dbReference>
<dbReference type="SUPFAM" id="SSF48403">
    <property type="entry name" value="Ankyrin repeat"/>
    <property type="match status" value="2"/>
</dbReference>
<dbReference type="PRINTS" id="PR01415">
    <property type="entry name" value="ANKYRIN"/>
</dbReference>
<keyword evidence="2" id="KW-0677">Repeat</keyword>
<sequence>MLLYVCNILRSSDMARFLDRRVLTADAINKIYLNIYISIMDEYSEHLDMRSNILYFPHELDQIENNFVALHNALRSGNIDYCLKRLNNILANPETKQKILNQKYVGYDNQIMTLLIESILRNQQSFAKTLIASHVNVNATGRVRLLDSLIDEVTPLWCAAAFGFVDLVKCLIAEGAIINKATKTRSTPLRAACYKGSLECVECLVESGANIHKLNKFKSSCLMIASYKGHEKIVKYLLSKGADVNGKTRCGLTSMHFAAQANKIDVIKLLIEKGAVQFKNKRSLTPILVAAERSHYDIVHYLLKKINLTLQAKIKVYELLGASFLNDKDNYNFEEGFSALLTAMKIRCRHEYTRKKPYKQVAAYNNQIESETVQALMNLRDFPDALHYESLIIRERILGENNPDLLPAIIFRGACYADSNNYAPCLKLWFHALQISKMNGHSVSDDLLRFTQLFCRMIETGFDIEMSDLGHVLSAALDEFKFNKRKFTILKNNQQVQDIIFGNMLATLGLITITSMTLEKECNLEHPFRKDIMCLIVELNRMNLRTKKNQTLLHLCLSHINVDNAFTTKICCFPNYLSMKLLIFCGADVNAFDNNRNTPLHYIGKFISDNPSISHNSRNSDIRKMVIALLNAGAHTDIINNCGVNPHIGYLRNTFTFTRGIPRSLKCLAAGAVRKNIPEQYYCEDVPQSLLTFINVH</sequence>
<evidence type="ECO:0000256" key="7">
    <source>
        <dbReference type="PROSITE-ProRule" id="PRU00023"/>
    </source>
</evidence>
<keyword evidence="9" id="KW-1185">Reference proteome</keyword>
<protein>
    <recommendedName>
        <fullName evidence="6">Protein fem-1 homolog B</fullName>
    </recommendedName>
</protein>
<keyword evidence="4 7" id="KW-0040">ANK repeat</keyword>
<keyword evidence="8" id="KW-0238">DNA-binding</keyword>
<evidence type="ECO:0000256" key="5">
    <source>
        <dbReference type="ARBA" id="ARBA00038500"/>
    </source>
</evidence>